<evidence type="ECO:0000256" key="1">
    <source>
        <dbReference type="ARBA" id="ARBA00002606"/>
    </source>
</evidence>
<dbReference type="Gene3D" id="3.40.50.170">
    <property type="entry name" value="Formyl transferase, N-terminal domain"/>
    <property type="match status" value="1"/>
</dbReference>
<dbReference type="GO" id="GO:0005829">
    <property type="term" value="C:cytosol"/>
    <property type="evidence" value="ECO:0007669"/>
    <property type="project" value="TreeGrafter"/>
</dbReference>
<feature type="domain" description="Formyl transferase C-terminal" evidence="10">
    <location>
        <begin position="206"/>
        <end position="307"/>
    </location>
</feature>
<comment type="catalytic activity">
    <reaction evidence="7 8">
        <text>L-methionyl-tRNA(fMet) + (6R)-10-formyltetrahydrofolate = N-formyl-L-methionyl-tRNA(fMet) + (6S)-5,6,7,8-tetrahydrofolate + H(+)</text>
        <dbReference type="Rhea" id="RHEA:24380"/>
        <dbReference type="Rhea" id="RHEA-COMP:9952"/>
        <dbReference type="Rhea" id="RHEA-COMP:9953"/>
        <dbReference type="ChEBI" id="CHEBI:15378"/>
        <dbReference type="ChEBI" id="CHEBI:57453"/>
        <dbReference type="ChEBI" id="CHEBI:78530"/>
        <dbReference type="ChEBI" id="CHEBI:78844"/>
        <dbReference type="ChEBI" id="CHEBI:195366"/>
        <dbReference type="EC" id="2.1.2.9"/>
    </reaction>
</comment>
<evidence type="ECO:0000259" key="10">
    <source>
        <dbReference type="Pfam" id="PF02911"/>
    </source>
</evidence>
<dbReference type="HAMAP" id="MF_00182">
    <property type="entry name" value="Formyl_trans"/>
    <property type="match status" value="1"/>
</dbReference>
<dbReference type="Gene3D" id="3.10.25.10">
    <property type="entry name" value="Formyl transferase, C-terminal domain"/>
    <property type="match status" value="1"/>
</dbReference>
<evidence type="ECO:0000256" key="4">
    <source>
        <dbReference type="ARBA" id="ARBA00016014"/>
    </source>
</evidence>
<organism evidence="11 14">
    <name type="scientific">Gallibacterium salpingitidis</name>
    <dbReference type="NCBI Taxonomy" id="505341"/>
    <lineage>
        <taxon>Bacteria</taxon>
        <taxon>Pseudomonadati</taxon>
        <taxon>Pseudomonadota</taxon>
        <taxon>Gammaproteobacteria</taxon>
        <taxon>Pasteurellales</taxon>
        <taxon>Pasteurellaceae</taxon>
        <taxon>Gallibacterium</taxon>
    </lineage>
</organism>
<dbReference type="RefSeq" id="WP_066105306.1">
    <property type="nucleotide sequence ID" value="NZ_JTJL01000006.1"/>
</dbReference>
<dbReference type="InterPro" id="IPR044135">
    <property type="entry name" value="Met-tRNA-FMT_C"/>
</dbReference>
<dbReference type="SUPFAM" id="SSF50486">
    <property type="entry name" value="FMT C-terminal domain-like"/>
    <property type="match status" value="1"/>
</dbReference>
<gene>
    <name evidence="8 11" type="primary">fmt</name>
    <name evidence="11" type="ORF">QS62_02285</name>
    <name evidence="12" type="ORF">QV09_08340</name>
</gene>
<dbReference type="Proteomes" id="UP000092649">
    <property type="component" value="Unassembled WGS sequence"/>
</dbReference>
<dbReference type="PANTHER" id="PTHR11138">
    <property type="entry name" value="METHIONYL-TRNA FORMYLTRANSFERASE"/>
    <property type="match status" value="1"/>
</dbReference>
<dbReference type="Proteomes" id="UP000092527">
    <property type="component" value="Unassembled WGS sequence"/>
</dbReference>
<evidence type="ECO:0000256" key="7">
    <source>
        <dbReference type="ARBA" id="ARBA00048558"/>
    </source>
</evidence>
<evidence type="ECO:0000259" key="9">
    <source>
        <dbReference type="Pfam" id="PF00551"/>
    </source>
</evidence>
<dbReference type="InterPro" id="IPR005793">
    <property type="entry name" value="Formyl_trans_C"/>
</dbReference>
<evidence type="ECO:0000313" key="11">
    <source>
        <dbReference type="EMBL" id="OBW95896.1"/>
    </source>
</evidence>
<evidence type="ECO:0000313" key="13">
    <source>
        <dbReference type="Proteomes" id="UP000092527"/>
    </source>
</evidence>
<keyword evidence="14" id="KW-1185">Reference proteome</keyword>
<evidence type="ECO:0000256" key="8">
    <source>
        <dbReference type="HAMAP-Rule" id="MF_00182"/>
    </source>
</evidence>
<dbReference type="InterPro" id="IPR036477">
    <property type="entry name" value="Formyl_transf_N_sf"/>
</dbReference>
<dbReference type="InterPro" id="IPR041711">
    <property type="entry name" value="Met-tRNA-FMT_N"/>
</dbReference>
<evidence type="ECO:0000313" key="14">
    <source>
        <dbReference type="Proteomes" id="UP000092649"/>
    </source>
</evidence>
<evidence type="ECO:0000256" key="3">
    <source>
        <dbReference type="ARBA" id="ARBA00012261"/>
    </source>
</evidence>
<dbReference type="InterPro" id="IPR005794">
    <property type="entry name" value="Fmt"/>
</dbReference>
<dbReference type="InterPro" id="IPR011034">
    <property type="entry name" value="Formyl_transferase-like_C_sf"/>
</dbReference>
<dbReference type="InterPro" id="IPR002376">
    <property type="entry name" value="Formyl_transf_N"/>
</dbReference>
<dbReference type="Pfam" id="PF00551">
    <property type="entry name" value="Formyl_trans_N"/>
    <property type="match status" value="1"/>
</dbReference>
<dbReference type="PANTHER" id="PTHR11138:SF5">
    <property type="entry name" value="METHIONYL-TRNA FORMYLTRANSFERASE, MITOCHONDRIAL"/>
    <property type="match status" value="1"/>
</dbReference>
<dbReference type="OrthoDB" id="9802815at2"/>
<evidence type="ECO:0000256" key="2">
    <source>
        <dbReference type="ARBA" id="ARBA00010699"/>
    </source>
</evidence>
<protein>
    <recommendedName>
        <fullName evidence="4 8">Methionyl-tRNA formyltransferase</fullName>
        <ecNumber evidence="3 8">2.1.2.9</ecNumber>
    </recommendedName>
</protein>
<dbReference type="PATRIC" id="fig|505341.3.peg.457"/>
<proteinExistence type="inferred from homology"/>
<dbReference type="SUPFAM" id="SSF53328">
    <property type="entry name" value="Formyltransferase"/>
    <property type="match status" value="1"/>
</dbReference>
<dbReference type="InterPro" id="IPR001555">
    <property type="entry name" value="GART_AS"/>
</dbReference>
<comment type="similarity">
    <text evidence="2 8">Belongs to the Fmt family.</text>
</comment>
<dbReference type="NCBIfam" id="TIGR00460">
    <property type="entry name" value="fmt"/>
    <property type="match status" value="1"/>
</dbReference>
<feature type="domain" description="Formyl transferase N-terminal" evidence="9">
    <location>
        <begin position="5"/>
        <end position="183"/>
    </location>
</feature>
<keyword evidence="5 8" id="KW-0808">Transferase</keyword>
<accession>A0A1A7P2E2</accession>
<dbReference type="Pfam" id="PF02911">
    <property type="entry name" value="Formyl_trans_C"/>
    <property type="match status" value="1"/>
</dbReference>
<dbReference type="EMBL" id="JTJU01000045">
    <property type="protein sequence ID" value="OBX09414.1"/>
    <property type="molecule type" value="Genomic_DNA"/>
</dbReference>
<comment type="caution">
    <text evidence="11">The sequence shown here is derived from an EMBL/GenBank/DDBJ whole genome shotgun (WGS) entry which is preliminary data.</text>
</comment>
<dbReference type="AlphaFoldDB" id="A0A1A7P2E2"/>
<dbReference type="PROSITE" id="PS00373">
    <property type="entry name" value="GART"/>
    <property type="match status" value="1"/>
</dbReference>
<dbReference type="EC" id="2.1.2.9" evidence="3 8"/>
<evidence type="ECO:0000256" key="6">
    <source>
        <dbReference type="ARBA" id="ARBA00022917"/>
    </source>
</evidence>
<dbReference type="FunFam" id="3.40.50.170:FF:000003">
    <property type="entry name" value="Methionyl-tRNA formyltransferase"/>
    <property type="match status" value="1"/>
</dbReference>
<dbReference type="STRING" id="505341.QV08_11540"/>
<comment type="function">
    <text evidence="1 8">Attaches a formyl group to the free amino group of methionyl-tRNA(fMet). The formyl group appears to play a dual role in the initiator identity of N-formylmethionyl-tRNA by promoting its recognition by IF2 and preventing the misappropriation of this tRNA by the elongation apparatus.</text>
</comment>
<sequence>MKPLKIIFAGTPDFAAQHLQALLSSQHQVVAVYTQPDKPAGRGKKLQPSPVKQLAQANNLPVYQPKSLRKAEAQQQLQQIEADVMVVVAYGLILPKAVLDTPRLGCLNVHGSLLPRWRGAAPIQRAIWAGDKESGITIMQMNEGLDTGDMLYKVACPIDATETSASLYAKLAELGPKALIEVLDYLEAGKYPPEVQQDELSNYADKLSKEEAKLDWSLSAEQLERCIRAFNPWPISWFEVIDSQQQKQTLKVYQATVLPHQAVAAGTIVQANKQGIQIATANGVLNLTLLQPAGKKPMSAQDLLNGRSDWFVVGQRVSE</sequence>
<keyword evidence="6 8" id="KW-0648">Protein biosynthesis</keyword>
<feature type="binding site" evidence="8">
    <location>
        <begin position="112"/>
        <end position="115"/>
    </location>
    <ligand>
        <name>(6S)-5,6,7,8-tetrahydrofolate</name>
        <dbReference type="ChEBI" id="CHEBI:57453"/>
    </ligand>
</feature>
<dbReference type="GO" id="GO:0004479">
    <property type="term" value="F:methionyl-tRNA formyltransferase activity"/>
    <property type="evidence" value="ECO:0007669"/>
    <property type="project" value="UniProtKB-UniRule"/>
</dbReference>
<dbReference type="EMBL" id="JTJL01000006">
    <property type="protein sequence ID" value="OBW95896.1"/>
    <property type="molecule type" value="Genomic_DNA"/>
</dbReference>
<dbReference type="CDD" id="cd08646">
    <property type="entry name" value="FMT_core_Met-tRNA-FMT_N"/>
    <property type="match status" value="1"/>
</dbReference>
<dbReference type="CDD" id="cd08704">
    <property type="entry name" value="Met_tRNA_FMT_C"/>
    <property type="match status" value="1"/>
</dbReference>
<reference evidence="13 14" key="1">
    <citation type="submission" date="2014-11" db="EMBL/GenBank/DDBJ databases">
        <title>Pan-genome of Gallibacterium spp.</title>
        <authorList>
            <person name="Kudirkiene E."/>
            <person name="Bojesen A.M."/>
        </authorList>
    </citation>
    <scope>NUCLEOTIDE SEQUENCE [LARGE SCALE GENOMIC DNA]</scope>
    <source>
        <strain evidence="12 13">18469/18</strain>
        <strain evidence="11 14">F150</strain>
    </source>
</reference>
<name>A0A1A7P2E2_9PAST</name>
<evidence type="ECO:0000313" key="12">
    <source>
        <dbReference type="EMBL" id="OBX09414.1"/>
    </source>
</evidence>
<evidence type="ECO:0000256" key="5">
    <source>
        <dbReference type="ARBA" id="ARBA00022679"/>
    </source>
</evidence>
<dbReference type="InterPro" id="IPR037022">
    <property type="entry name" value="Formyl_trans_C_sf"/>
</dbReference>